<dbReference type="AlphaFoldDB" id="A0AAD8BWL6"/>
<gene>
    <name evidence="1" type="ORF">Bpfe_008287</name>
</gene>
<evidence type="ECO:0000313" key="1">
    <source>
        <dbReference type="EMBL" id="KAK0062186.1"/>
    </source>
</evidence>
<evidence type="ECO:0008006" key="3">
    <source>
        <dbReference type="Google" id="ProtNLM"/>
    </source>
</evidence>
<accession>A0AAD8BWL6</accession>
<dbReference type="EMBL" id="JASAOG010000026">
    <property type="protein sequence ID" value="KAK0062186.1"/>
    <property type="molecule type" value="Genomic_DNA"/>
</dbReference>
<keyword evidence="2" id="KW-1185">Reference proteome</keyword>
<organism evidence="1 2">
    <name type="scientific">Biomphalaria pfeifferi</name>
    <name type="common">Bloodfluke planorb</name>
    <name type="synonym">Freshwater snail</name>
    <dbReference type="NCBI Taxonomy" id="112525"/>
    <lineage>
        <taxon>Eukaryota</taxon>
        <taxon>Metazoa</taxon>
        <taxon>Spiralia</taxon>
        <taxon>Lophotrochozoa</taxon>
        <taxon>Mollusca</taxon>
        <taxon>Gastropoda</taxon>
        <taxon>Heterobranchia</taxon>
        <taxon>Euthyneura</taxon>
        <taxon>Panpulmonata</taxon>
        <taxon>Hygrophila</taxon>
        <taxon>Lymnaeoidea</taxon>
        <taxon>Planorbidae</taxon>
        <taxon>Biomphalaria</taxon>
    </lineage>
</organism>
<protein>
    <recommendedName>
        <fullName evidence="3">Ionotropic glutamate receptor C-terminal domain-containing protein</fullName>
    </recommendedName>
</protein>
<name>A0AAD8BWL6_BIOPF</name>
<proteinExistence type="predicted"/>
<evidence type="ECO:0000313" key="2">
    <source>
        <dbReference type="Proteomes" id="UP001233172"/>
    </source>
</evidence>
<reference evidence="1" key="1">
    <citation type="journal article" date="2023" name="PLoS Negl. Trop. Dis.">
        <title>A genome sequence for Biomphalaria pfeifferi, the major vector snail for the human-infecting parasite Schistosoma mansoni.</title>
        <authorList>
            <person name="Bu L."/>
            <person name="Lu L."/>
            <person name="Laidemitt M.R."/>
            <person name="Zhang S.M."/>
            <person name="Mutuku M."/>
            <person name="Mkoji G."/>
            <person name="Steinauer M."/>
            <person name="Loker E.S."/>
        </authorList>
    </citation>
    <scope>NUCLEOTIDE SEQUENCE</scope>
    <source>
        <strain evidence="1">KasaAsao</strain>
    </source>
</reference>
<reference evidence="1" key="2">
    <citation type="submission" date="2023-04" db="EMBL/GenBank/DDBJ databases">
        <authorList>
            <person name="Bu L."/>
            <person name="Lu L."/>
            <person name="Laidemitt M.R."/>
            <person name="Zhang S.M."/>
            <person name="Mutuku M."/>
            <person name="Mkoji G."/>
            <person name="Steinauer M."/>
            <person name="Loker E.S."/>
        </authorList>
    </citation>
    <scope>NUCLEOTIDE SEQUENCE</scope>
    <source>
        <strain evidence="1">KasaAsao</strain>
        <tissue evidence="1">Whole Snail</tissue>
    </source>
</reference>
<dbReference type="Proteomes" id="UP001233172">
    <property type="component" value="Unassembled WGS sequence"/>
</dbReference>
<sequence>MDGLDQVFGACDIEHVLLLTTSEENFWPVHWILSHPLLSGMRMAHFNVDYMTMTNTSISHLINVLWDFYYIQQVRNFIIVTKHYKVIMDSAHQLFNERQTAEGALFPHKTTFIIVWPSTDSEVNLPKMDDAVMDNVAIVMVDVATNKVAQIFTLMYREQRRREWEAVYFFKTFSNTISLYCTTFPNRMYGLNGRNLTIMAKEWLSHLRMQTNCKTGQIEYTGYYVDIINALSSSINFTFNFTPGPNEENTINWSDFSDRVGLGEVDFGAASYLVHSALYSNYSISFPILWVNISAVYINNERSTVISPLKLCKLEVYLCLLTSILFTMSLYVIVTNISKKILLDIVSCYRNLEENDIRANQYLSSITNETPTKANADIGLKRQCLDKMSSIKHIHSNLAMGQENRSPKTQDFWTTDLTNRSSDVGVRQQETLDKLQKTSNNKTSQVSEEEIIFQHQNSIDVNTQRHIQYRYIETQKTNEETNQNISTSFKLLRQLKYSYSKTSEKEDSKINKKMNEIKLKDLCSSAGLLKGAEKVGCLHEVSIIDKLPDKDTIHLFFKFLGSIFGHDSLPEPWNTSICLLTWSWCLMILLLTAVFTGNITANLVDQDESIPFSTFEQLLQRRDYKWGLSEDLSFFDIMKNSRPGTTLRRLFDSMEQFARSDPSVTGSFEVQMTKMQTEKYVSFFFSDDLEYLRGCMDSSHLVILKNNVMTTYMGLIFPKKSTLND</sequence>
<dbReference type="SUPFAM" id="SSF53850">
    <property type="entry name" value="Periplasmic binding protein-like II"/>
    <property type="match status" value="1"/>
</dbReference>
<dbReference type="Gene3D" id="3.40.190.10">
    <property type="entry name" value="Periplasmic binding protein-like II"/>
    <property type="match status" value="1"/>
</dbReference>
<comment type="caution">
    <text evidence="1">The sequence shown here is derived from an EMBL/GenBank/DDBJ whole genome shotgun (WGS) entry which is preliminary data.</text>
</comment>